<dbReference type="Pfam" id="PF05699">
    <property type="entry name" value="Dimer_Tnp_hAT"/>
    <property type="match status" value="1"/>
</dbReference>
<dbReference type="InterPro" id="IPR012337">
    <property type="entry name" value="RNaseH-like_sf"/>
</dbReference>
<evidence type="ECO:0000313" key="3">
    <source>
        <dbReference type="Proteomes" id="UP000005408"/>
    </source>
</evidence>
<protein>
    <recommendedName>
        <fullName evidence="1">HAT C-terminal dimerisation domain-containing protein</fullName>
    </recommendedName>
</protein>
<dbReference type="GO" id="GO:0046983">
    <property type="term" value="F:protein dimerization activity"/>
    <property type="evidence" value="ECO:0007669"/>
    <property type="project" value="InterPro"/>
</dbReference>
<sequence length="293" mass="33759">MFGIGSAGHKFDLSLDVSVSLSICYLTKLHESLTISFNQTMNELDNLLSAMKINDEDSVVSIRLKHLRRVQGDSCQPDYERLQSDKLASMLIPSEINPHRYDNPKDYFKQQFFEALEQAVGTLENRFKQKNMTIVKEIESLLLNAANGELFSVSEEIAMLYKDDISFPRLEQQLKMLPDIFKVDSENEIKKVTLIDTICQHMKEPITKKLLSEVTKLVQIYLTIPVTTATPERSFSSLRRIKTYLRSTMTQARLNHCMTCFVHKEGTDQVNIKEIAKSFIQKIPSRKLYFGNY</sequence>
<dbReference type="Proteomes" id="UP000005408">
    <property type="component" value="Unassembled WGS sequence"/>
</dbReference>
<dbReference type="InterPro" id="IPR052958">
    <property type="entry name" value="IFN-induced_PKR_regulator"/>
</dbReference>
<dbReference type="PANTHER" id="PTHR46289:SF17">
    <property type="entry name" value="HAT C-TERMINAL DIMERISATION DOMAIN-CONTAINING PROTEIN"/>
    <property type="match status" value="1"/>
</dbReference>
<dbReference type="EnsemblMetazoa" id="G31396.1">
    <property type="protein sequence ID" value="G31396.1:cds"/>
    <property type="gene ID" value="G31396"/>
</dbReference>
<dbReference type="AlphaFoldDB" id="A0A8W8M7M1"/>
<dbReference type="SUPFAM" id="SSF53098">
    <property type="entry name" value="Ribonuclease H-like"/>
    <property type="match status" value="1"/>
</dbReference>
<evidence type="ECO:0000313" key="2">
    <source>
        <dbReference type="EnsemblMetazoa" id="G31396.1:cds"/>
    </source>
</evidence>
<accession>A0A8W8M7M1</accession>
<reference evidence="2" key="1">
    <citation type="submission" date="2022-08" db="UniProtKB">
        <authorList>
            <consortium name="EnsemblMetazoa"/>
        </authorList>
    </citation>
    <scope>IDENTIFICATION</scope>
    <source>
        <strain evidence="2">05x7-T-G4-1.051#20</strain>
    </source>
</reference>
<dbReference type="InterPro" id="IPR008906">
    <property type="entry name" value="HATC_C_dom"/>
</dbReference>
<organism evidence="2 3">
    <name type="scientific">Magallana gigas</name>
    <name type="common">Pacific oyster</name>
    <name type="synonym">Crassostrea gigas</name>
    <dbReference type="NCBI Taxonomy" id="29159"/>
    <lineage>
        <taxon>Eukaryota</taxon>
        <taxon>Metazoa</taxon>
        <taxon>Spiralia</taxon>
        <taxon>Lophotrochozoa</taxon>
        <taxon>Mollusca</taxon>
        <taxon>Bivalvia</taxon>
        <taxon>Autobranchia</taxon>
        <taxon>Pteriomorphia</taxon>
        <taxon>Ostreida</taxon>
        <taxon>Ostreoidea</taxon>
        <taxon>Ostreidae</taxon>
        <taxon>Magallana</taxon>
    </lineage>
</organism>
<keyword evidence="3" id="KW-1185">Reference proteome</keyword>
<dbReference type="PANTHER" id="PTHR46289">
    <property type="entry name" value="52 KDA REPRESSOR OF THE INHIBITOR OF THE PROTEIN KINASE-LIKE PROTEIN-RELATED"/>
    <property type="match status" value="1"/>
</dbReference>
<feature type="domain" description="HAT C-terminal dimerisation" evidence="1">
    <location>
        <begin position="213"/>
        <end position="264"/>
    </location>
</feature>
<evidence type="ECO:0000259" key="1">
    <source>
        <dbReference type="Pfam" id="PF05699"/>
    </source>
</evidence>
<name>A0A8W8M7M1_MAGGI</name>
<proteinExistence type="predicted"/>